<dbReference type="InterPro" id="IPR003527">
    <property type="entry name" value="MAP_kinase_CS"/>
</dbReference>
<keyword evidence="12" id="KW-1185">Reference proteome</keyword>
<feature type="domain" description="Protein kinase" evidence="10">
    <location>
        <begin position="138"/>
        <end position="435"/>
    </location>
</feature>
<dbReference type="Pfam" id="PF00169">
    <property type="entry name" value="PH"/>
    <property type="match status" value="1"/>
</dbReference>
<dbReference type="CDD" id="cd07834">
    <property type="entry name" value="STKc_MAPK"/>
    <property type="match status" value="1"/>
</dbReference>
<comment type="activity regulation">
    <text evidence="8">Activated by threonine and tyrosine phosphorylation.</text>
</comment>
<protein>
    <recommendedName>
        <fullName evidence="8">Mitogen-activated protein kinase</fullName>
        <ecNumber evidence="8">2.7.11.24</ecNumber>
    </recommendedName>
</protein>
<evidence type="ECO:0000313" key="11">
    <source>
        <dbReference type="EMBL" id="KAK7242348.1"/>
    </source>
</evidence>
<dbReference type="PROSITE" id="PS00108">
    <property type="entry name" value="PROTEIN_KINASE_ST"/>
    <property type="match status" value="1"/>
</dbReference>
<comment type="catalytic activity">
    <reaction evidence="8">
        <text>L-threonyl-[protein] + ATP = O-phospho-L-threonyl-[protein] + ADP + H(+)</text>
        <dbReference type="Rhea" id="RHEA:46608"/>
        <dbReference type="Rhea" id="RHEA-COMP:11060"/>
        <dbReference type="Rhea" id="RHEA-COMP:11605"/>
        <dbReference type="ChEBI" id="CHEBI:15378"/>
        <dbReference type="ChEBI" id="CHEBI:30013"/>
        <dbReference type="ChEBI" id="CHEBI:30616"/>
        <dbReference type="ChEBI" id="CHEBI:61977"/>
        <dbReference type="ChEBI" id="CHEBI:456216"/>
        <dbReference type="EC" id="2.7.11.24"/>
    </reaction>
</comment>
<comment type="similarity">
    <text evidence="8">Belongs to the protein kinase superfamily. Ser/Thr protein kinase family. MAP kinase subfamily.</text>
</comment>
<sequence length="490" mass="54709">MASRKSLITHHDERDRTIEGYLKKKTSMFAWKRHFVVVDERGTLSYFANELALHPRGAIKLERGVSVGADATKEHCFVLRDGARAFRFQADHARDLEPWVRVVSAWLDESRGADEAKVAAPPAPSLGLGDFAFDASRYAVDAVIGHGSYGLVVSATALRRDGRRVAIKRIGRCFSNLLDAKRTLRELRLLHSCVHPNLLDVWDCYRGAGDGGDFDDVYVVMELLATDLHQVIYARQELSTKHVTYFMYQMLSGLRHLHAAGVLHRDLKPGNVLLNESCELKICDFGLARSLDVDDPHILTEYVVTRWYRPPELVLSCQAYGSPVDLWSAGCILGEMVTRAPLFPGTDIVHQVRLVVQTLKAARPEDFDAAGVAFVENAMAHDYVERVQPAPIDGWISVAPGLAGTDRGLDMLDKLLRFDPANRLTAAAAMDHPFLSVMKQELADIHDAVPPTPPVDLSDIENCALTREDLQRILVLNEFKETWPDDGDRR</sequence>
<dbReference type="SMART" id="SM00233">
    <property type="entry name" value="PH"/>
    <property type="match status" value="1"/>
</dbReference>
<accession>A0ABR1G183</accession>
<evidence type="ECO:0000259" key="9">
    <source>
        <dbReference type="PROSITE" id="PS50003"/>
    </source>
</evidence>
<dbReference type="InterPro" id="IPR050117">
    <property type="entry name" value="MAPK"/>
</dbReference>
<proteinExistence type="inferred from homology"/>
<evidence type="ECO:0000259" key="10">
    <source>
        <dbReference type="PROSITE" id="PS50011"/>
    </source>
</evidence>
<dbReference type="SUPFAM" id="SSF56112">
    <property type="entry name" value="Protein kinase-like (PK-like)"/>
    <property type="match status" value="1"/>
</dbReference>
<comment type="caution">
    <text evidence="11">The sequence shown here is derived from an EMBL/GenBank/DDBJ whole genome shotgun (WGS) entry which is preliminary data.</text>
</comment>
<keyword evidence="1 7" id="KW-0723">Serine/threonine-protein kinase</keyword>
<dbReference type="Gene3D" id="3.30.200.20">
    <property type="entry name" value="Phosphorylase Kinase, domain 1"/>
    <property type="match status" value="1"/>
</dbReference>
<name>A0ABR1G183_AURAN</name>
<dbReference type="SUPFAM" id="SSF50729">
    <property type="entry name" value="PH domain-like"/>
    <property type="match status" value="1"/>
</dbReference>
<organism evidence="11 12">
    <name type="scientific">Aureococcus anophagefferens</name>
    <name type="common">Harmful bloom alga</name>
    <dbReference type="NCBI Taxonomy" id="44056"/>
    <lineage>
        <taxon>Eukaryota</taxon>
        <taxon>Sar</taxon>
        <taxon>Stramenopiles</taxon>
        <taxon>Ochrophyta</taxon>
        <taxon>Pelagophyceae</taxon>
        <taxon>Pelagomonadales</taxon>
        <taxon>Pelagomonadaceae</taxon>
        <taxon>Aureococcus</taxon>
    </lineage>
</organism>
<dbReference type="InterPro" id="IPR011993">
    <property type="entry name" value="PH-like_dom_sf"/>
</dbReference>
<evidence type="ECO:0000256" key="1">
    <source>
        <dbReference type="ARBA" id="ARBA00022527"/>
    </source>
</evidence>
<keyword evidence="8" id="KW-0460">Magnesium</keyword>
<evidence type="ECO:0000256" key="6">
    <source>
        <dbReference type="PROSITE-ProRule" id="PRU10141"/>
    </source>
</evidence>
<dbReference type="PROSITE" id="PS50011">
    <property type="entry name" value="PROTEIN_KINASE_DOM"/>
    <property type="match status" value="1"/>
</dbReference>
<dbReference type="CDD" id="cd00821">
    <property type="entry name" value="PH"/>
    <property type="match status" value="1"/>
</dbReference>
<dbReference type="PROSITE" id="PS00107">
    <property type="entry name" value="PROTEIN_KINASE_ATP"/>
    <property type="match status" value="1"/>
</dbReference>
<dbReference type="InterPro" id="IPR011009">
    <property type="entry name" value="Kinase-like_dom_sf"/>
</dbReference>
<dbReference type="SMART" id="SM00220">
    <property type="entry name" value="S_TKc"/>
    <property type="match status" value="1"/>
</dbReference>
<dbReference type="InterPro" id="IPR001849">
    <property type="entry name" value="PH_domain"/>
</dbReference>
<evidence type="ECO:0000256" key="5">
    <source>
        <dbReference type="ARBA" id="ARBA00022840"/>
    </source>
</evidence>
<evidence type="ECO:0000313" key="12">
    <source>
        <dbReference type="Proteomes" id="UP001363151"/>
    </source>
</evidence>
<dbReference type="EMBL" id="JBBJCI010000145">
    <property type="protein sequence ID" value="KAK7242348.1"/>
    <property type="molecule type" value="Genomic_DNA"/>
</dbReference>
<evidence type="ECO:0000256" key="2">
    <source>
        <dbReference type="ARBA" id="ARBA00022679"/>
    </source>
</evidence>
<dbReference type="EC" id="2.7.11.24" evidence="8"/>
<dbReference type="Gene3D" id="1.10.510.10">
    <property type="entry name" value="Transferase(Phosphotransferase) domain 1"/>
    <property type="match status" value="1"/>
</dbReference>
<evidence type="ECO:0000256" key="7">
    <source>
        <dbReference type="RuleBase" id="RU000304"/>
    </source>
</evidence>
<feature type="binding site" evidence="6">
    <location>
        <position position="168"/>
    </location>
    <ligand>
        <name>ATP</name>
        <dbReference type="ChEBI" id="CHEBI:30616"/>
    </ligand>
</feature>
<gene>
    <name evidence="11" type="ORF">SO694_00012142</name>
</gene>
<dbReference type="PROSITE" id="PS50003">
    <property type="entry name" value="PH_DOMAIN"/>
    <property type="match status" value="1"/>
</dbReference>
<keyword evidence="3 6" id="KW-0547">Nucleotide-binding</keyword>
<dbReference type="Gene3D" id="2.30.29.30">
    <property type="entry name" value="Pleckstrin-homology domain (PH domain)/Phosphotyrosine-binding domain (PTB)"/>
    <property type="match status" value="1"/>
</dbReference>
<dbReference type="Proteomes" id="UP001363151">
    <property type="component" value="Unassembled WGS sequence"/>
</dbReference>
<dbReference type="InterPro" id="IPR017441">
    <property type="entry name" value="Protein_kinase_ATP_BS"/>
</dbReference>
<keyword evidence="5 6" id="KW-0067">ATP-binding</keyword>
<keyword evidence="2 8" id="KW-0808">Transferase</keyword>
<evidence type="ECO:0000256" key="8">
    <source>
        <dbReference type="RuleBase" id="RU361165"/>
    </source>
</evidence>
<dbReference type="InterPro" id="IPR008271">
    <property type="entry name" value="Ser/Thr_kinase_AS"/>
</dbReference>
<evidence type="ECO:0000256" key="4">
    <source>
        <dbReference type="ARBA" id="ARBA00022777"/>
    </source>
</evidence>
<dbReference type="GO" id="GO:0016301">
    <property type="term" value="F:kinase activity"/>
    <property type="evidence" value="ECO:0007669"/>
    <property type="project" value="UniProtKB-KW"/>
</dbReference>
<feature type="domain" description="PH" evidence="9">
    <location>
        <begin position="15"/>
        <end position="108"/>
    </location>
</feature>
<dbReference type="PANTHER" id="PTHR24055">
    <property type="entry name" value="MITOGEN-ACTIVATED PROTEIN KINASE"/>
    <property type="match status" value="1"/>
</dbReference>
<reference evidence="11 12" key="1">
    <citation type="submission" date="2024-03" db="EMBL/GenBank/DDBJ databases">
        <title>Aureococcus anophagefferens CCMP1851 and Kratosvirus quantuckense: Draft genome of a second virus-susceptible host strain in the model system.</title>
        <authorList>
            <person name="Chase E."/>
            <person name="Truchon A.R."/>
            <person name="Schepens W."/>
            <person name="Wilhelm S.W."/>
        </authorList>
    </citation>
    <scope>NUCLEOTIDE SEQUENCE [LARGE SCALE GENOMIC DNA]</scope>
    <source>
        <strain evidence="11 12">CCMP1851</strain>
    </source>
</reference>
<comment type="cofactor">
    <cofactor evidence="8">
        <name>Mg(2+)</name>
        <dbReference type="ChEBI" id="CHEBI:18420"/>
    </cofactor>
</comment>
<dbReference type="PROSITE" id="PS01351">
    <property type="entry name" value="MAPK"/>
    <property type="match status" value="1"/>
</dbReference>
<evidence type="ECO:0000256" key="3">
    <source>
        <dbReference type="ARBA" id="ARBA00022741"/>
    </source>
</evidence>
<keyword evidence="4 8" id="KW-0418">Kinase</keyword>
<dbReference type="InterPro" id="IPR000719">
    <property type="entry name" value="Prot_kinase_dom"/>
</dbReference>
<dbReference type="Pfam" id="PF00069">
    <property type="entry name" value="Pkinase"/>
    <property type="match status" value="1"/>
</dbReference>